<evidence type="ECO:0000313" key="3">
    <source>
        <dbReference type="Proteomes" id="UP001597075"/>
    </source>
</evidence>
<dbReference type="InterPro" id="IPR006311">
    <property type="entry name" value="TAT_signal"/>
</dbReference>
<feature type="compositionally biased region" description="Low complexity" evidence="1">
    <location>
        <begin position="42"/>
        <end position="60"/>
    </location>
</feature>
<evidence type="ECO:0000313" key="2">
    <source>
        <dbReference type="EMBL" id="MFD1634974.1"/>
    </source>
</evidence>
<feature type="compositionally biased region" description="Polar residues" evidence="1">
    <location>
        <begin position="28"/>
        <end position="41"/>
    </location>
</feature>
<evidence type="ECO:0000256" key="1">
    <source>
        <dbReference type="SAM" id="MobiDB-lite"/>
    </source>
</evidence>
<feature type="region of interest" description="Disordered" evidence="1">
    <location>
        <begin position="28"/>
        <end position="60"/>
    </location>
</feature>
<dbReference type="RefSeq" id="WP_256405202.1">
    <property type="nucleotide sequence ID" value="NZ_CP187151.1"/>
</dbReference>
<dbReference type="Proteomes" id="UP001597075">
    <property type="component" value="Unassembled WGS sequence"/>
</dbReference>
<name>A0ABD6D1B0_9EURY</name>
<comment type="caution">
    <text evidence="2">The sequence shown here is derived from an EMBL/GenBank/DDBJ whole genome shotgun (WGS) entry which is preliminary data.</text>
</comment>
<accession>A0ABD6D1B0</accession>
<dbReference type="PROSITE" id="PS51257">
    <property type="entry name" value="PROKAR_LIPOPROTEIN"/>
    <property type="match status" value="1"/>
</dbReference>
<proteinExistence type="predicted"/>
<dbReference type="PROSITE" id="PS51318">
    <property type="entry name" value="TAT"/>
    <property type="match status" value="1"/>
</dbReference>
<dbReference type="EMBL" id="JBHUDL010000010">
    <property type="protein sequence ID" value="MFD1634974.1"/>
    <property type="molecule type" value="Genomic_DNA"/>
</dbReference>
<reference evidence="2 3" key="1">
    <citation type="journal article" date="2019" name="Int. J. Syst. Evol. Microbiol.">
        <title>The Global Catalogue of Microorganisms (GCM) 10K type strain sequencing project: providing services to taxonomists for standard genome sequencing and annotation.</title>
        <authorList>
            <consortium name="The Broad Institute Genomics Platform"/>
            <consortium name="The Broad Institute Genome Sequencing Center for Infectious Disease"/>
            <person name="Wu L."/>
            <person name="Ma J."/>
        </authorList>
    </citation>
    <scope>NUCLEOTIDE SEQUENCE [LARGE SCALE GENOMIC DNA]</scope>
    <source>
        <strain evidence="2 3">CGMCC 1.10594</strain>
    </source>
</reference>
<organism evidence="2 3">
    <name type="scientific">Haloplanus ruber</name>
    <dbReference type="NCBI Taxonomy" id="869892"/>
    <lineage>
        <taxon>Archaea</taxon>
        <taxon>Methanobacteriati</taxon>
        <taxon>Methanobacteriota</taxon>
        <taxon>Stenosarchaea group</taxon>
        <taxon>Halobacteria</taxon>
        <taxon>Halobacteriales</taxon>
        <taxon>Haloferacaceae</taxon>
        <taxon>Haloplanus</taxon>
    </lineage>
</organism>
<sequence>MSVTRRGLLAAAALAQSSLLAGCFDSSEATTPDGASTARQSTAETATTDTGGTNDTETATATPVAHADLAGTTADIVSEFEWLRTEYSPAIRGFRTRANRVLGAISDAADADQATQSHVTALREATTAVADYVRATLTDHFVVDATLRTGDNVYVRDFERGVTRSDEELQRRALSRARQFYQRVISTSYVENAFSRRPAYGTLYDLLVPGDDDLIVALVSVDHDVTTWAHPDRTESTTDDGIDRHTHEFPSGHRTYAHAHAHSTPHPLNEHENEPQYNELYAVGEDGTVALLEDTVDYRERLDDFEPVLTDLFGPVRSTSRTVGITMMIDAVDAGFNANPLYVERFSSPDAARSAVASAEEGPVTTSGTATFAGRPWDRILYEVDGKTIYAYRVRAGATVVTALPADVPWERRPEWAAGLRGTWLATPPADA</sequence>
<protein>
    <submittedName>
        <fullName evidence="2">Uncharacterized protein</fullName>
    </submittedName>
</protein>
<keyword evidence="3" id="KW-1185">Reference proteome</keyword>
<dbReference type="AlphaFoldDB" id="A0ABD6D1B0"/>
<gene>
    <name evidence="2" type="ORF">ACFSBJ_14680</name>
</gene>